<dbReference type="EMBL" id="POUK01000001">
    <property type="protein sequence ID" value="PNF78481.1"/>
    <property type="molecule type" value="Genomic_DNA"/>
</dbReference>
<feature type="compositionally biased region" description="Polar residues" evidence="1">
    <location>
        <begin position="119"/>
        <end position="128"/>
    </location>
</feature>
<evidence type="ECO:0000256" key="2">
    <source>
        <dbReference type="SAM" id="SignalP"/>
    </source>
</evidence>
<feature type="chain" id="PRO_5034195787" evidence="2">
    <location>
        <begin position="23"/>
        <end position="128"/>
    </location>
</feature>
<gene>
    <name evidence="3" type="ORF">CXK95_04050</name>
</gene>
<dbReference type="RefSeq" id="WP_102827689.1">
    <property type="nucleotide sequence ID" value="NZ_CP065721.1"/>
</dbReference>
<dbReference type="AlphaFoldDB" id="A0A8E2QHG5"/>
<sequence length="128" mass="13689">MSKQLLVALACAAQAFAPWASAQTPQPEIVAHLNGLDVEINPMGVPARSEGIEGELLGVRAVKVMNRTEGQITCEFHVPAEARSSTSASPVFNVAPNTQRTERVPGEYSPDQPYAEITCRSSDTPAQQ</sequence>
<accession>A0A8E2QHG5</accession>
<name>A0A8E2QHG5_9GAMM</name>
<evidence type="ECO:0000313" key="3">
    <source>
        <dbReference type="EMBL" id="PNF78481.1"/>
    </source>
</evidence>
<feature type="region of interest" description="Disordered" evidence="1">
    <location>
        <begin position="85"/>
        <end position="128"/>
    </location>
</feature>
<protein>
    <submittedName>
        <fullName evidence="3">Uncharacterized protein</fullName>
    </submittedName>
</protein>
<dbReference type="Proteomes" id="UP000235881">
    <property type="component" value="Unassembled WGS sequence"/>
</dbReference>
<reference evidence="3 4" key="1">
    <citation type="submission" date="2018-01" db="EMBL/GenBank/DDBJ databases">
        <title>Denitrification phenotypes of diverse strains of Pseudomonas stutzeri.</title>
        <authorList>
            <person name="Milligan D.A."/>
            <person name="Bergaust L."/>
            <person name="Bakken L.R."/>
            <person name="Frostegard A."/>
        </authorList>
    </citation>
    <scope>NUCLEOTIDE SEQUENCE [LARGE SCALE GENOMIC DNA]</scope>
    <source>
        <strain evidence="3 4">DSM 50238</strain>
    </source>
</reference>
<feature type="compositionally biased region" description="Polar residues" evidence="1">
    <location>
        <begin position="85"/>
        <end position="99"/>
    </location>
</feature>
<feature type="signal peptide" evidence="2">
    <location>
        <begin position="1"/>
        <end position="22"/>
    </location>
</feature>
<proteinExistence type="predicted"/>
<comment type="caution">
    <text evidence="3">The sequence shown here is derived from an EMBL/GenBank/DDBJ whole genome shotgun (WGS) entry which is preliminary data.</text>
</comment>
<evidence type="ECO:0000313" key="4">
    <source>
        <dbReference type="Proteomes" id="UP000235881"/>
    </source>
</evidence>
<organism evidence="3 4">
    <name type="scientific">Stutzerimonas degradans</name>
    <dbReference type="NCBI Taxonomy" id="2968968"/>
    <lineage>
        <taxon>Bacteria</taxon>
        <taxon>Pseudomonadati</taxon>
        <taxon>Pseudomonadota</taxon>
        <taxon>Gammaproteobacteria</taxon>
        <taxon>Pseudomonadales</taxon>
        <taxon>Pseudomonadaceae</taxon>
        <taxon>Stutzerimonas</taxon>
    </lineage>
</organism>
<keyword evidence="2" id="KW-0732">Signal</keyword>
<evidence type="ECO:0000256" key="1">
    <source>
        <dbReference type="SAM" id="MobiDB-lite"/>
    </source>
</evidence>
<keyword evidence="4" id="KW-1185">Reference proteome</keyword>